<dbReference type="AlphaFoldDB" id="A0A078AK23"/>
<evidence type="ECO:0000256" key="3">
    <source>
        <dbReference type="SAM" id="MobiDB-lite"/>
    </source>
</evidence>
<evidence type="ECO:0000256" key="1">
    <source>
        <dbReference type="ARBA" id="ARBA00006432"/>
    </source>
</evidence>
<dbReference type="InterPro" id="IPR025110">
    <property type="entry name" value="AMP-bd_C"/>
</dbReference>
<organism evidence="6 7">
    <name type="scientific">Stylonychia lemnae</name>
    <name type="common">Ciliate</name>
    <dbReference type="NCBI Taxonomy" id="5949"/>
    <lineage>
        <taxon>Eukaryota</taxon>
        <taxon>Sar</taxon>
        <taxon>Alveolata</taxon>
        <taxon>Ciliophora</taxon>
        <taxon>Intramacronucleata</taxon>
        <taxon>Spirotrichea</taxon>
        <taxon>Stichotrichia</taxon>
        <taxon>Sporadotrichida</taxon>
        <taxon>Oxytrichidae</taxon>
        <taxon>Stylonychinae</taxon>
        <taxon>Stylonychia</taxon>
    </lineage>
</organism>
<feature type="compositionally biased region" description="Polar residues" evidence="3">
    <location>
        <begin position="375"/>
        <end position="384"/>
    </location>
</feature>
<dbReference type="InterPro" id="IPR020845">
    <property type="entry name" value="AMP-binding_CS"/>
</dbReference>
<feature type="domain" description="AMP-binding enzyme C-terminal" evidence="5">
    <location>
        <begin position="487"/>
        <end position="562"/>
    </location>
</feature>
<dbReference type="Gene3D" id="3.30.300.30">
    <property type="match status" value="1"/>
</dbReference>
<dbReference type="PROSITE" id="PS00455">
    <property type="entry name" value="AMP_BINDING"/>
    <property type="match status" value="1"/>
</dbReference>
<keyword evidence="7" id="KW-1185">Reference proteome</keyword>
<dbReference type="Pfam" id="PF00501">
    <property type="entry name" value="AMP-binding"/>
    <property type="match status" value="1"/>
</dbReference>
<dbReference type="SUPFAM" id="SSF56801">
    <property type="entry name" value="Acetyl-CoA synthetase-like"/>
    <property type="match status" value="1"/>
</dbReference>
<dbReference type="OrthoDB" id="16262at2759"/>
<dbReference type="FunFam" id="3.40.50.12780:FF:000003">
    <property type="entry name" value="Long-chain-fatty-acid--CoA ligase FadD"/>
    <property type="match status" value="1"/>
</dbReference>
<accession>A0A078AK23</accession>
<dbReference type="InterPro" id="IPR042099">
    <property type="entry name" value="ANL_N_sf"/>
</dbReference>
<reference evidence="6 7" key="1">
    <citation type="submission" date="2014-06" db="EMBL/GenBank/DDBJ databases">
        <authorList>
            <person name="Swart Estienne"/>
        </authorList>
    </citation>
    <scope>NUCLEOTIDE SEQUENCE [LARGE SCALE GENOMIC DNA]</scope>
    <source>
        <strain evidence="6 7">130c</strain>
    </source>
</reference>
<evidence type="ECO:0000313" key="7">
    <source>
        <dbReference type="Proteomes" id="UP000039865"/>
    </source>
</evidence>
<dbReference type="Gene3D" id="3.40.50.12780">
    <property type="entry name" value="N-terminal domain of ligase-like"/>
    <property type="match status" value="1"/>
</dbReference>
<comment type="similarity">
    <text evidence="1">Belongs to the ATP-dependent AMP-binding enzyme family.</text>
</comment>
<keyword evidence="2" id="KW-0436">Ligase</keyword>
<evidence type="ECO:0000259" key="5">
    <source>
        <dbReference type="Pfam" id="PF13193"/>
    </source>
</evidence>
<gene>
    <name evidence="6" type="primary">Contig13232.g14118</name>
    <name evidence="6" type="ORF">STYLEM_11769</name>
</gene>
<dbReference type="InParanoid" id="A0A078AK23"/>
<dbReference type="InterPro" id="IPR000873">
    <property type="entry name" value="AMP-dep_synth/lig_dom"/>
</dbReference>
<dbReference type="GO" id="GO:0031956">
    <property type="term" value="F:medium-chain fatty acid-CoA ligase activity"/>
    <property type="evidence" value="ECO:0007669"/>
    <property type="project" value="TreeGrafter"/>
</dbReference>
<proteinExistence type="inferred from homology"/>
<name>A0A078AK23_STYLE</name>
<evidence type="ECO:0000259" key="4">
    <source>
        <dbReference type="Pfam" id="PF00501"/>
    </source>
</evidence>
<dbReference type="Proteomes" id="UP000039865">
    <property type="component" value="Unassembled WGS sequence"/>
</dbReference>
<evidence type="ECO:0000313" key="6">
    <source>
        <dbReference type="EMBL" id="CDW82735.1"/>
    </source>
</evidence>
<dbReference type="PANTHER" id="PTHR43201:SF30">
    <property type="entry name" value="AMP-DEPENDENT SYNTHETASE_LIGASE DOMAIN-CONTAINING PROTEIN"/>
    <property type="match status" value="1"/>
</dbReference>
<sequence>MYLKTLQKKVFSSRLSRQVQLSYSHGTSTKPLLSEHVSQRLRTITDQYPTNIALISHHQQIRMTYEQMNDKVDKLAKGLVALGLNKGDRIGIYAQNKAEWTLLQFAASRADLILVNVNPAFQQNELQYALKQVGIKTLVMTDKFKSSNYVQFVRDLIPQLDKATNPLDLGHIPEYPNLKNIVLIADHKEQGMINFEDLYELYDSNDDYQLQLREKEIDFESPTNIQFTSGTTGYPKGATLSHFGILNNAYNIGSFMRLTSKDKIIIPVPLYHCFGMVIGNLCALNYGAAMIYPSESFDAKAALECTTQYKATTLYGVPTMFIAMIEEYIKNKDKYDISHLRTGFISGSGVPEALMDKIRDVFNIQQMTQGYGQTECSPVVTQSEANDKHEKKSKTVGRATPHVEVKIVNPETGKIVPMGDAGEVCARGYLVMNGYWNDEKKTKDTIDERGWIKTGDLGQFDEDGFLKIIGRSKDMIIRGGENIYPKELEEYFMKHPNVYDIQVIGVNDEFMGEEVCAWIKFKQEDKTTVQDLLDYCQGQISHYKIPRYVRFVKEFPLTVTGKVKKNDMRHLTNELLRQPQNDIQEMKAKKKNTQK</sequence>
<dbReference type="FunFam" id="3.30.300.30:FF:000008">
    <property type="entry name" value="2,3-dihydroxybenzoate-AMP ligase"/>
    <property type="match status" value="1"/>
</dbReference>
<evidence type="ECO:0000256" key="2">
    <source>
        <dbReference type="ARBA" id="ARBA00022598"/>
    </source>
</evidence>
<dbReference type="PANTHER" id="PTHR43201">
    <property type="entry name" value="ACYL-COA SYNTHETASE"/>
    <property type="match status" value="1"/>
</dbReference>
<dbReference type="EMBL" id="CCKQ01011196">
    <property type="protein sequence ID" value="CDW82735.1"/>
    <property type="molecule type" value="Genomic_DNA"/>
</dbReference>
<protein>
    <submittedName>
        <fullName evidence="6">Amp-binding domain protein</fullName>
    </submittedName>
</protein>
<dbReference type="InterPro" id="IPR045851">
    <property type="entry name" value="AMP-bd_C_sf"/>
</dbReference>
<feature type="domain" description="AMP-dependent synthetase/ligase" evidence="4">
    <location>
        <begin position="46"/>
        <end position="436"/>
    </location>
</feature>
<dbReference type="Pfam" id="PF13193">
    <property type="entry name" value="AMP-binding_C"/>
    <property type="match status" value="1"/>
</dbReference>
<dbReference type="OMA" id="ICCRGYN"/>
<feature type="region of interest" description="Disordered" evidence="3">
    <location>
        <begin position="375"/>
        <end position="396"/>
    </location>
</feature>
<dbReference type="GO" id="GO:0006631">
    <property type="term" value="P:fatty acid metabolic process"/>
    <property type="evidence" value="ECO:0007669"/>
    <property type="project" value="TreeGrafter"/>
</dbReference>